<evidence type="ECO:0000313" key="1">
    <source>
        <dbReference type="EMBL" id="KAA0014407.1"/>
    </source>
</evidence>
<proteinExistence type="predicted"/>
<gene>
    <name evidence="1" type="ORF">F0A17_01795</name>
</gene>
<accession>A0A7V7G439</accession>
<comment type="caution">
    <text evidence="1">The sequence shown here is derived from an EMBL/GenBank/DDBJ whole genome shotgun (WGS) entry which is preliminary data.</text>
</comment>
<dbReference type="RefSeq" id="WP_149326617.1">
    <property type="nucleotide sequence ID" value="NZ_VTPY01000001.1"/>
</dbReference>
<dbReference type="EMBL" id="VTPY01000001">
    <property type="protein sequence ID" value="KAA0014407.1"/>
    <property type="molecule type" value="Genomic_DNA"/>
</dbReference>
<protein>
    <submittedName>
        <fullName evidence="1">Helix-turn-helix domain-containing protein</fullName>
    </submittedName>
</protein>
<evidence type="ECO:0000313" key="2">
    <source>
        <dbReference type="Proteomes" id="UP000486760"/>
    </source>
</evidence>
<organism evidence="1 2">
    <name type="scientific">Billgrantia pellis</name>
    <dbReference type="NCBI Taxonomy" id="2606936"/>
    <lineage>
        <taxon>Bacteria</taxon>
        <taxon>Pseudomonadati</taxon>
        <taxon>Pseudomonadota</taxon>
        <taxon>Gammaproteobacteria</taxon>
        <taxon>Oceanospirillales</taxon>
        <taxon>Halomonadaceae</taxon>
        <taxon>Billgrantia</taxon>
    </lineage>
</organism>
<dbReference type="AlphaFoldDB" id="A0A7V7G439"/>
<reference evidence="1 2" key="1">
    <citation type="submission" date="2019-08" db="EMBL/GenBank/DDBJ databases">
        <title>Bioinformatics analysis of the strain L3 and L5.</title>
        <authorList>
            <person name="Li X."/>
        </authorList>
    </citation>
    <scope>NUCLEOTIDE SEQUENCE [LARGE SCALE GENOMIC DNA]</scope>
    <source>
        <strain evidence="1 2">L5</strain>
    </source>
</reference>
<sequence length="94" mass="10265">MPNTKQAQASLGHDEIPLRPVTLRDVLIDCGGPAAVAEKLSLALTTVYDWSRKGRVPDSDLREAGGTDYSETIASMQKTMQLTPSAIRRLGRRI</sequence>
<name>A0A7V7G439_9GAMM</name>
<dbReference type="Proteomes" id="UP000486760">
    <property type="component" value="Unassembled WGS sequence"/>
</dbReference>
<keyword evidence="2" id="KW-1185">Reference proteome</keyword>